<keyword evidence="9" id="KW-0812">Transmembrane</keyword>
<dbReference type="GO" id="GO:0005524">
    <property type="term" value="F:ATP binding"/>
    <property type="evidence" value="ECO:0007669"/>
    <property type="project" value="UniProtKB-UniRule"/>
</dbReference>
<keyword evidence="3" id="KW-0808">Transferase</keyword>
<feature type="binding site" evidence="7">
    <location>
        <position position="49"/>
    </location>
    <ligand>
        <name>ATP</name>
        <dbReference type="ChEBI" id="CHEBI:30616"/>
    </ligand>
</feature>
<comment type="caution">
    <text evidence="11">The sequence shown here is derived from an EMBL/GenBank/DDBJ whole genome shotgun (WGS) entry which is preliminary data.</text>
</comment>
<proteinExistence type="predicted"/>
<dbReference type="CDD" id="cd14014">
    <property type="entry name" value="STKc_PknB_like"/>
    <property type="match status" value="1"/>
</dbReference>
<feature type="region of interest" description="Disordered" evidence="8">
    <location>
        <begin position="300"/>
        <end position="327"/>
    </location>
</feature>
<dbReference type="PROSITE" id="PS50011">
    <property type="entry name" value="PROTEIN_KINASE_DOM"/>
    <property type="match status" value="1"/>
</dbReference>
<gene>
    <name evidence="11" type="ORF">EDD40_5366</name>
</gene>
<feature type="compositionally biased region" description="Low complexity" evidence="8">
    <location>
        <begin position="308"/>
        <end position="324"/>
    </location>
</feature>
<evidence type="ECO:0000256" key="4">
    <source>
        <dbReference type="ARBA" id="ARBA00022741"/>
    </source>
</evidence>
<dbReference type="SMART" id="SM00220">
    <property type="entry name" value="S_TKc"/>
    <property type="match status" value="1"/>
</dbReference>
<dbReference type="InterPro" id="IPR011009">
    <property type="entry name" value="Kinase-like_dom_sf"/>
</dbReference>
<dbReference type="GO" id="GO:0004674">
    <property type="term" value="F:protein serine/threonine kinase activity"/>
    <property type="evidence" value="ECO:0007669"/>
    <property type="project" value="UniProtKB-KW"/>
</dbReference>
<dbReference type="InterPro" id="IPR017441">
    <property type="entry name" value="Protein_kinase_ATP_BS"/>
</dbReference>
<dbReference type="PANTHER" id="PTHR43289:SF6">
    <property type="entry name" value="SERINE_THREONINE-PROTEIN KINASE NEKL-3"/>
    <property type="match status" value="1"/>
</dbReference>
<dbReference type="InterPro" id="IPR000719">
    <property type="entry name" value="Prot_kinase_dom"/>
</dbReference>
<organism evidence="11 12">
    <name type="scientific">Saccharothrix texasensis</name>
    <dbReference type="NCBI Taxonomy" id="103734"/>
    <lineage>
        <taxon>Bacteria</taxon>
        <taxon>Bacillati</taxon>
        <taxon>Actinomycetota</taxon>
        <taxon>Actinomycetes</taxon>
        <taxon>Pseudonocardiales</taxon>
        <taxon>Pseudonocardiaceae</taxon>
        <taxon>Saccharothrix</taxon>
    </lineage>
</organism>
<keyword evidence="9" id="KW-0472">Membrane</keyword>
<evidence type="ECO:0000259" key="10">
    <source>
        <dbReference type="PROSITE" id="PS50011"/>
    </source>
</evidence>
<sequence length="499" mass="52226">MAESGGTGTGTGAGTVGGRYALVERIGSGAMGVVWRARDELLDREVAVKQLRWPDLTADEVEVARARAMREARNAARLQHPDAISVFDVVVEDDRPWLVMEYLPSRSLAGLLAERGRLSPDEAARIGGRVAAALAAAHAAGIVHRDVKPSNVLIGHDGTVKLTDFGISRAAGDGTLTDSGMITGTPAYLAPEVARGEQPDQASDLFSLGATLYAATEGQSPHGVSDNSFGLLYRAAAGRIEPPTRSGALTGVLTRLLASDPAERPTAVEAVELLVGPGRTGLEPGGAKRAGARTVAVRRPGAERVDPESVGVEPVGVEPAGVDPGDVEPVEVEPGTSSVGAEAGAGAEAGRGRQRKWLAPVVAAIVLLLGAGAVAVAALQPWTFKDASPTTTPPLGLTASDAAELVRRHYEALPEDPAAAYANLAAPFQRPFEEYQAFWGQYDDVRVDGIEVVEVSSARYAVRVRVNFSHAGTASHGRYELGVWPDEGRLQIFSSQQLE</sequence>
<dbReference type="Gene3D" id="1.10.510.10">
    <property type="entry name" value="Transferase(Phosphotransferase) domain 1"/>
    <property type="match status" value="1"/>
</dbReference>
<dbReference type="RefSeq" id="WP_281277812.1">
    <property type="nucleotide sequence ID" value="NZ_RJKM01000001.1"/>
</dbReference>
<name>A0A3N1HBU9_9PSEU</name>
<reference evidence="11 12" key="1">
    <citation type="submission" date="2018-11" db="EMBL/GenBank/DDBJ databases">
        <title>Sequencing the genomes of 1000 actinobacteria strains.</title>
        <authorList>
            <person name="Klenk H.-P."/>
        </authorList>
    </citation>
    <scope>NUCLEOTIDE SEQUENCE [LARGE SCALE GENOMIC DNA]</scope>
    <source>
        <strain evidence="11 12">DSM 44231</strain>
    </source>
</reference>
<evidence type="ECO:0000256" key="7">
    <source>
        <dbReference type="PROSITE-ProRule" id="PRU10141"/>
    </source>
</evidence>
<keyword evidence="12" id="KW-1185">Reference proteome</keyword>
<evidence type="ECO:0000256" key="2">
    <source>
        <dbReference type="ARBA" id="ARBA00022527"/>
    </source>
</evidence>
<keyword evidence="5 11" id="KW-0418">Kinase</keyword>
<keyword evidence="9" id="KW-1133">Transmembrane helix</keyword>
<keyword evidence="4 7" id="KW-0547">Nucleotide-binding</keyword>
<accession>A0A3N1HBU9</accession>
<dbReference type="SUPFAM" id="SSF56112">
    <property type="entry name" value="Protein kinase-like (PK-like)"/>
    <property type="match status" value="1"/>
</dbReference>
<evidence type="ECO:0000256" key="8">
    <source>
        <dbReference type="SAM" id="MobiDB-lite"/>
    </source>
</evidence>
<feature type="domain" description="Protein kinase" evidence="10">
    <location>
        <begin position="20"/>
        <end position="282"/>
    </location>
</feature>
<dbReference type="PROSITE" id="PS00107">
    <property type="entry name" value="PROTEIN_KINASE_ATP"/>
    <property type="match status" value="1"/>
</dbReference>
<evidence type="ECO:0000256" key="9">
    <source>
        <dbReference type="SAM" id="Phobius"/>
    </source>
</evidence>
<dbReference type="EC" id="2.7.11.1" evidence="1"/>
<feature type="transmembrane region" description="Helical" evidence="9">
    <location>
        <begin position="357"/>
        <end position="379"/>
    </location>
</feature>
<dbReference type="Pfam" id="PF00069">
    <property type="entry name" value="Pkinase"/>
    <property type="match status" value="1"/>
</dbReference>
<evidence type="ECO:0000313" key="11">
    <source>
        <dbReference type="EMBL" id="ROP39964.1"/>
    </source>
</evidence>
<evidence type="ECO:0000256" key="6">
    <source>
        <dbReference type="ARBA" id="ARBA00022840"/>
    </source>
</evidence>
<dbReference type="InterPro" id="IPR008271">
    <property type="entry name" value="Ser/Thr_kinase_AS"/>
</dbReference>
<dbReference type="Proteomes" id="UP000268727">
    <property type="component" value="Unassembled WGS sequence"/>
</dbReference>
<dbReference type="EMBL" id="RJKM01000001">
    <property type="protein sequence ID" value="ROP39964.1"/>
    <property type="molecule type" value="Genomic_DNA"/>
</dbReference>
<dbReference type="PROSITE" id="PS00108">
    <property type="entry name" value="PROTEIN_KINASE_ST"/>
    <property type="match status" value="1"/>
</dbReference>
<evidence type="ECO:0000256" key="1">
    <source>
        <dbReference type="ARBA" id="ARBA00012513"/>
    </source>
</evidence>
<evidence type="ECO:0000256" key="3">
    <source>
        <dbReference type="ARBA" id="ARBA00022679"/>
    </source>
</evidence>
<keyword evidence="2 11" id="KW-0723">Serine/threonine-protein kinase</keyword>
<dbReference type="PANTHER" id="PTHR43289">
    <property type="entry name" value="MITOGEN-ACTIVATED PROTEIN KINASE KINASE KINASE 20-RELATED"/>
    <property type="match status" value="1"/>
</dbReference>
<evidence type="ECO:0000313" key="12">
    <source>
        <dbReference type="Proteomes" id="UP000268727"/>
    </source>
</evidence>
<dbReference type="Gene3D" id="3.30.200.20">
    <property type="entry name" value="Phosphorylase Kinase, domain 1"/>
    <property type="match status" value="1"/>
</dbReference>
<keyword evidence="6 7" id="KW-0067">ATP-binding</keyword>
<evidence type="ECO:0000256" key="5">
    <source>
        <dbReference type="ARBA" id="ARBA00022777"/>
    </source>
</evidence>
<protein>
    <recommendedName>
        <fullName evidence="1">non-specific serine/threonine protein kinase</fullName>
        <ecNumber evidence="1">2.7.11.1</ecNumber>
    </recommendedName>
</protein>
<dbReference type="AlphaFoldDB" id="A0A3N1HBU9"/>